<sequence>MTTEASGELGAACSLRHTAVGRPVPGSLHSVSVSIPDIAAVIGYESGDAATRSRISWGYPRFRTHPYVTRVAGLLAQDGIGPANGLLLTRSARAAGAAATYAGLTPEAVFGRNGLHGVRLPADGPSAARARAYVQHTGSHLSSREAEDILLDAGLIENRQAEAAVEEAPAEAVRAVLAQAYGVRDAADVSLHNSGMNAVAAALAAVSGIQRENGRRRWLQLGWIFFDTMSLLEKRVIDVEHTTVPDPFDLSEIARVADAHAGELAGIIAEVPSNPSLRTPDIPALREIATRAGCALVVDATIATPYNVEVLPYADVVCESLTKYATGSADVLMGAAVVNPASSLGPDLRTELRRHGDEPYHRDTARVAARIRGYAERMDRVNANTLALAACLARHDTVVRGVGWAYDAASRGNYRKVERRPDAPGGLLMVDLKVPLEQVYDRLAVAKGPSFGAEFTMASPQIFIAHYDLLSTPEGRAALRARGLHRDMLRISVGTEEPERIVETFEQALRPL</sequence>
<evidence type="ECO:0000256" key="2">
    <source>
        <dbReference type="ARBA" id="ARBA00022898"/>
    </source>
</evidence>
<dbReference type="InterPro" id="IPR015424">
    <property type="entry name" value="PyrdxlP-dep_Trfase"/>
</dbReference>
<dbReference type="EMBL" id="JAERRI010000007">
    <property type="protein sequence ID" value="MBL1090544.1"/>
    <property type="molecule type" value="Genomic_DNA"/>
</dbReference>
<organism evidence="4 5">
    <name type="scientific">Streptomyces siderophoricus</name>
    <dbReference type="NCBI Taxonomy" id="2802281"/>
    <lineage>
        <taxon>Bacteria</taxon>
        <taxon>Bacillati</taxon>
        <taxon>Actinomycetota</taxon>
        <taxon>Actinomycetes</taxon>
        <taxon>Kitasatosporales</taxon>
        <taxon>Streptomycetaceae</taxon>
        <taxon>Streptomyces</taxon>
    </lineage>
</organism>
<dbReference type="NCBIfam" id="NF042918">
    <property type="entry name" value="PAGG_Syn_BesB"/>
    <property type="match status" value="1"/>
</dbReference>
<evidence type="ECO:0000256" key="1">
    <source>
        <dbReference type="ARBA" id="ARBA00001933"/>
    </source>
</evidence>
<dbReference type="InterPro" id="IPR000277">
    <property type="entry name" value="Cys/Met-Metab_PyrdxlP-dep_enz"/>
</dbReference>
<comment type="cofactor">
    <cofactor evidence="1 3">
        <name>pyridoxal 5'-phosphate</name>
        <dbReference type="ChEBI" id="CHEBI:597326"/>
    </cofactor>
</comment>
<comment type="caution">
    <text evidence="4">The sequence shown here is derived from an EMBL/GenBank/DDBJ whole genome shotgun (WGS) entry which is preliminary data.</text>
</comment>
<evidence type="ECO:0000313" key="4">
    <source>
        <dbReference type="EMBL" id="MBL1090544.1"/>
    </source>
</evidence>
<proteinExistence type="inferred from homology"/>
<dbReference type="GO" id="GO:0016740">
    <property type="term" value="F:transferase activity"/>
    <property type="evidence" value="ECO:0007669"/>
    <property type="project" value="UniProtKB-KW"/>
</dbReference>
<gene>
    <name evidence="4" type="ORF">JK360_14240</name>
</gene>
<keyword evidence="4" id="KW-0808">Transferase</keyword>
<dbReference type="InterPro" id="IPR055001">
    <property type="entry name" value="PAGG_Syn_BesB"/>
</dbReference>
<dbReference type="Pfam" id="PF01053">
    <property type="entry name" value="Cys_Met_Meta_PP"/>
    <property type="match status" value="1"/>
</dbReference>
<accession>A0ABS1MRZ1</accession>
<dbReference type="PANTHER" id="PTHR42699:SF1">
    <property type="entry name" value="CYSTATHIONINE GAMMA-SYNTHASE-RELATED"/>
    <property type="match status" value="1"/>
</dbReference>
<protein>
    <submittedName>
        <fullName evidence="4">PLP-dependent transferase</fullName>
    </submittedName>
</protein>
<dbReference type="RefSeq" id="WP_201804086.1">
    <property type="nucleotide sequence ID" value="NZ_JAERRI010000007.1"/>
</dbReference>
<dbReference type="Proteomes" id="UP000629371">
    <property type="component" value="Unassembled WGS sequence"/>
</dbReference>
<reference evidence="4 5" key="1">
    <citation type="submission" date="2021-01" db="EMBL/GenBank/DDBJ databases">
        <title>WGS of actinomycetes isolated from Thailand.</title>
        <authorList>
            <person name="Thawai C."/>
        </authorList>
    </citation>
    <scope>NUCLEOTIDE SEQUENCE [LARGE SCALE GENOMIC DNA]</scope>
    <source>
        <strain evidence="4 5">CH9-7</strain>
    </source>
</reference>
<dbReference type="PANTHER" id="PTHR42699">
    <property type="match status" value="1"/>
</dbReference>
<dbReference type="Gene3D" id="3.90.1150.10">
    <property type="entry name" value="Aspartate Aminotransferase, domain 1"/>
    <property type="match status" value="1"/>
</dbReference>
<comment type="similarity">
    <text evidence="3">Belongs to the trans-sulfuration enzymes family.</text>
</comment>
<dbReference type="Gene3D" id="3.40.640.10">
    <property type="entry name" value="Type I PLP-dependent aspartate aminotransferase-like (Major domain)"/>
    <property type="match status" value="1"/>
</dbReference>
<name>A0ABS1MRZ1_9ACTN</name>
<keyword evidence="2 3" id="KW-0663">Pyridoxal phosphate</keyword>
<dbReference type="InterPro" id="IPR015421">
    <property type="entry name" value="PyrdxlP-dep_Trfase_major"/>
</dbReference>
<dbReference type="InterPro" id="IPR051750">
    <property type="entry name" value="Trans-sulfuration_enzymes"/>
</dbReference>
<evidence type="ECO:0000313" key="5">
    <source>
        <dbReference type="Proteomes" id="UP000629371"/>
    </source>
</evidence>
<dbReference type="SUPFAM" id="SSF53383">
    <property type="entry name" value="PLP-dependent transferases"/>
    <property type="match status" value="1"/>
</dbReference>
<dbReference type="InterPro" id="IPR015422">
    <property type="entry name" value="PyrdxlP-dep_Trfase_small"/>
</dbReference>
<keyword evidence="5" id="KW-1185">Reference proteome</keyword>
<evidence type="ECO:0000256" key="3">
    <source>
        <dbReference type="RuleBase" id="RU362118"/>
    </source>
</evidence>